<sequence>MITAELSMEVSQAAAVVLGHEQVPAGRRPVAVVARDPRASGEFISAAVSAGLASAGVDVFDAGVLPTPAAAYLVADLGADFGVMISASHNPAPDNGIKFFARGGHKLPDEVEDAIEAEMKAERRRPTGAEVGRIQRFSDAEDRYIVHLLQTLPARLDGLKIVLDCAHGAASGCSPQVFADAGAQVVVIGAEPDGLNINDGVGSTHLEKLQEAVVKHGANLGIAHDGDADRCLAVDEQGTVVDGDQIMTILALALKDAGKLKDNVLVATVMSNLGMKLALREAGIRIEETAVGDRYVLESMRANGYSLGGEQSGHVIFSDHATTGDGVLTGLQLAAQIAKTGRPLSELAKAMNRLPQVLINVKGVDKAAVKTNVDLQLAVEEASRELGETGRVLLRPSGTEPVVRVMVEAADMDTAQAVAERLADAVKRHLALKAPAAETAAG</sequence>
<name>A0ABQ5MT53_9MICC</name>
<dbReference type="Pfam" id="PF02880">
    <property type="entry name" value="PGM_PMM_III"/>
    <property type="match status" value="1"/>
</dbReference>
<dbReference type="Proteomes" id="UP001209654">
    <property type="component" value="Unassembled WGS sequence"/>
</dbReference>
<comment type="cofactor">
    <cofactor evidence="6">
        <name>Mg(2+)</name>
        <dbReference type="ChEBI" id="CHEBI:18420"/>
    </cofactor>
    <text evidence="6">Binds 1 Mg(2+) ion per subunit.</text>
</comment>
<evidence type="ECO:0000256" key="3">
    <source>
        <dbReference type="ARBA" id="ARBA00022723"/>
    </source>
</evidence>
<comment type="similarity">
    <text evidence="1 6 7">Belongs to the phosphohexose mutase family.</text>
</comment>
<evidence type="ECO:0000259" key="9">
    <source>
        <dbReference type="Pfam" id="PF00408"/>
    </source>
</evidence>
<evidence type="ECO:0000313" key="14">
    <source>
        <dbReference type="Proteomes" id="UP001209654"/>
    </source>
</evidence>
<feature type="binding site" evidence="6">
    <location>
        <position position="227"/>
    </location>
    <ligand>
        <name>Mg(2+)</name>
        <dbReference type="ChEBI" id="CHEBI:18420"/>
    </ligand>
</feature>
<comment type="catalytic activity">
    <reaction evidence="6 8">
        <text>alpha-D-glucosamine 1-phosphate = D-glucosamine 6-phosphate</text>
        <dbReference type="Rhea" id="RHEA:23424"/>
        <dbReference type="ChEBI" id="CHEBI:58516"/>
        <dbReference type="ChEBI" id="CHEBI:58725"/>
        <dbReference type="EC" id="5.4.2.10"/>
    </reaction>
</comment>
<dbReference type="NCBIfam" id="TIGR01455">
    <property type="entry name" value="glmM"/>
    <property type="match status" value="1"/>
</dbReference>
<keyword evidence="14" id="KW-1185">Reference proteome</keyword>
<dbReference type="InterPro" id="IPR016066">
    <property type="entry name" value="A-D-PHexomutase_CS"/>
</dbReference>
<dbReference type="EC" id="5.4.2.10" evidence="6 8"/>
<feature type="domain" description="Alpha-D-phosphohexomutase alpha/beta/alpha" evidence="12">
    <location>
        <begin position="242"/>
        <end position="351"/>
    </location>
</feature>
<dbReference type="InterPro" id="IPR005846">
    <property type="entry name" value="A-D-PHexomutase_a/b/a-III"/>
</dbReference>
<accession>A0ABQ5MT53</accession>
<dbReference type="InterPro" id="IPR050060">
    <property type="entry name" value="Phosphoglucosamine_mutase"/>
</dbReference>
<dbReference type="HAMAP" id="MF_01554_B">
    <property type="entry name" value="GlmM_B"/>
    <property type="match status" value="1"/>
</dbReference>
<dbReference type="SUPFAM" id="SSF53738">
    <property type="entry name" value="Phosphoglucomutase, first 3 domains"/>
    <property type="match status" value="3"/>
</dbReference>
<dbReference type="Pfam" id="PF02878">
    <property type="entry name" value="PGM_PMM_I"/>
    <property type="match status" value="1"/>
</dbReference>
<dbReference type="PRINTS" id="PR00509">
    <property type="entry name" value="PGMPMM"/>
</dbReference>
<feature type="domain" description="Alpha-D-phosphohexomutase alpha/beta/alpha" evidence="11">
    <location>
        <begin position="143"/>
        <end position="238"/>
    </location>
</feature>
<evidence type="ECO:0000259" key="10">
    <source>
        <dbReference type="Pfam" id="PF02878"/>
    </source>
</evidence>
<evidence type="ECO:0000256" key="2">
    <source>
        <dbReference type="ARBA" id="ARBA00022553"/>
    </source>
</evidence>
<feature type="binding site" evidence="6">
    <location>
        <position position="225"/>
    </location>
    <ligand>
        <name>Mg(2+)</name>
        <dbReference type="ChEBI" id="CHEBI:18420"/>
    </ligand>
</feature>
<evidence type="ECO:0000256" key="7">
    <source>
        <dbReference type="RuleBase" id="RU004326"/>
    </source>
</evidence>
<feature type="domain" description="Alpha-D-phosphohexomutase C-terminal" evidence="9">
    <location>
        <begin position="358"/>
        <end position="424"/>
    </location>
</feature>
<evidence type="ECO:0000256" key="8">
    <source>
        <dbReference type="RuleBase" id="RU004327"/>
    </source>
</evidence>
<evidence type="ECO:0000256" key="5">
    <source>
        <dbReference type="ARBA" id="ARBA00023235"/>
    </source>
</evidence>
<dbReference type="Pfam" id="PF02879">
    <property type="entry name" value="PGM_PMM_II"/>
    <property type="match status" value="1"/>
</dbReference>
<feature type="active site" description="Phosphoserine intermediate" evidence="6">
    <location>
        <position position="88"/>
    </location>
</feature>
<evidence type="ECO:0000256" key="1">
    <source>
        <dbReference type="ARBA" id="ARBA00010231"/>
    </source>
</evidence>
<protein>
    <recommendedName>
        <fullName evidence="6 8">Phosphoglucosamine mutase</fullName>
        <ecNumber evidence="6 8">5.4.2.10</ecNumber>
    </recommendedName>
</protein>
<dbReference type="InterPro" id="IPR005843">
    <property type="entry name" value="A-D-PHexomutase_C"/>
</dbReference>
<comment type="PTM">
    <text evidence="6">Activated by phosphorylation.</text>
</comment>
<feature type="modified residue" description="Phosphoserine" evidence="6">
    <location>
        <position position="88"/>
    </location>
</feature>
<keyword evidence="4 6" id="KW-0460">Magnesium</keyword>
<dbReference type="InterPro" id="IPR005844">
    <property type="entry name" value="A-D-PHexomutase_a/b/a-I"/>
</dbReference>
<evidence type="ECO:0000259" key="12">
    <source>
        <dbReference type="Pfam" id="PF02880"/>
    </source>
</evidence>
<dbReference type="Gene3D" id="3.40.120.10">
    <property type="entry name" value="Alpha-D-Glucose-1,6-Bisphosphate, subunit A, domain 3"/>
    <property type="match status" value="3"/>
</dbReference>
<feature type="binding site" evidence="6">
    <location>
        <position position="229"/>
    </location>
    <ligand>
        <name>Mg(2+)</name>
        <dbReference type="ChEBI" id="CHEBI:18420"/>
    </ligand>
</feature>
<evidence type="ECO:0000313" key="13">
    <source>
        <dbReference type="EMBL" id="GLB67129.1"/>
    </source>
</evidence>
<reference evidence="13 14" key="1">
    <citation type="journal article" date="2023" name="Int. J. Syst. Evol. Microbiol.">
        <title>Arthrobacter mangrovi sp. nov., an actinobacterium isolated from the rhizosphere of a mangrove.</title>
        <authorList>
            <person name="Hamada M."/>
            <person name="Saitou S."/>
            <person name="Enomoto N."/>
            <person name="Nanri K."/>
            <person name="Hidaka K."/>
            <person name="Miura T."/>
            <person name="Tamura T."/>
        </authorList>
    </citation>
    <scope>NUCLEOTIDE SEQUENCE [LARGE SCALE GENOMIC DNA]</scope>
    <source>
        <strain evidence="13 14">NBRC 112813</strain>
    </source>
</reference>
<dbReference type="InterPro" id="IPR006352">
    <property type="entry name" value="GlmM_bact"/>
</dbReference>
<dbReference type="InterPro" id="IPR005841">
    <property type="entry name" value="Alpha-D-phosphohexomutase_SF"/>
</dbReference>
<dbReference type="InterPro" id="IPR005845">
    <property type="entry name" value="A-D-PHexomutase_a/b/a-II"/>
</dbReference>
<evidence type="ECO:0000259" key="11">
    <source>
        <dbReference type="Pfam" id="PF02879"/>
    </source>
</evidence>
<proteinExistence type="inferred from homology"/>
<dbReference type="Pfam" id="PF00408">
    <property type="entry name" value="PGM_PMM_IV"/>
    <property type="match status" value="1"/>
</dbReference>
<feature type="domain" description="Alpha-D-phosphohexomutase alpha/beta/alpha" evidence="10">
    <location>
        <begin position="2"/>
        <end position="123"/>
    </location>
</feature>
<dbReference type="InterPro" id="IPR036900">
    <property type="entry name" value="A-D-PHexomutase_C_sf"/>
</dbReference>
<dbReference type="PANTHER" id="PTHR42946:SF1">
    <property type="entry name" value="PHOSPHOGLUCOMUTASE (ALPHA-D-GLUCOSE-1,6-BISPHOSPHATE-DEPENDENT)"/>
    <property type="match status" value="1"/>
</dbReference>
<dbReference type="InterPro" id="IPR016055">
    <property type="entry name" value="A-D-PHexomutase_a/b/a-I/II/III"/>
</dbReference>
<keyword evidence="3 6" id="KW-0479">Metal-binding</keyword>
<gene>
    <name evidence="6 13" type="primary">glmM</name>
    <name evidence="13" type="ORF">AHIS1636_15680</name>
</gene>
<dbReference type="PANTHER" id="PTHR42946">
    <property type="entry name" value="PHOSPHOHEXOSE MUTASE"/>
    <property type="match status" value="1"/>
</dbReference>
<dbReference type="Gene3D" id="3.30.310.50">
    <property type="entry name" value="Alpha-D-phosphohexomutase, C-terminal domain"/>
    <property type="match status" value="1"/>
</dbReference>
<evidence type="ECO:0000256" key="4">
    <source>
        <dbReference type="ARBA" id="ARBA00022842"/>
    </source>
</evidence>
<evidence type="ECO:0000256" key="6">
    <source>
        <dbReference type="HAMAP-Rule" id="MF_01554"/>
    </source>
</evidence>
<keyword evidence="5 6" id="KW-0413">Isomerase</keyword>
<keyword evidence="2 6" id="KW-0597">Phosphoprotein</keyword>
<dbReference type="PROSITE" id="PS00710">
    <property type="entry name" value="PGM_PMM"/>
    <property type="match status" value="1"/>
</dbReference>
<comment type="caution">
    <text evidence="13">The sequence shown here is derived from an EMBL/GenBank/DDBJ whole genome shotgun (WGS) entry which is preliminary data.</text>
</comment>
<dbReference type="CDD" id="cd05802">
    <property type="entry name" value="GlmM"/>
    <property type="match status" value="1"/>
</dbReference>
<dbReference type="EMBL" id="BRVS01000005">
    <property type="protein sequence ID" value="GLB67129.1"/>
    <property type="molecule type" value="Genomic_DNA"/>
</dbReference>
<feature type="binding site" description="via phosphate group" evidence="6">
    <location>
        <position position="88"/>
    </location>
    <ligand>
        <name>Mg(2+)</name>
        <dbReference type="ChEBI" id="CHEBI:18420"/>
    </ligand>
</feature>
<organism evidence="13 14">
    <name type="scientific">Arthrobacter mangrovi</name>
    <dbReference type="NCBI Taxonomy" id="2966350"/>
    <lineage>
        <taxon>Bacteria</taxon>
        <taxon>Bacillati</taxon>
        <taxon>Actinomycetota</taxon>
        <taxon>Actinomycetes</taxon>
        <taxon>Micrococcales</taxon>
        <taxon>Micrococcaceae</taxon>
        <taxon>Arthrobacter</taxon>
    </lineage>
</organism>
<comment type="function">
    <text evidence="6 8">Catalyzes the conversion of glucosamine-6-phosphate to glucosamine-1-phosphate.</text>
</comment>
<dbReference type="SUPFAM" id="SSF55957">
    <property type="entry name" value="Phosphoglucomutase, C-terminal domain"/>
    <property type="match status" value="1"/>
</dbReference>